<evidence type="ECO:0000313" key="2">
    <source>
        <dbReference type="EMBL" id="HJG88931.1"/>
    </source>
</evidence>
<dbReference type="GO" id="GO:0016491">
    <property type="term" value="F:oxidoreductase activity"/>
    <property type="evidence" value="ECO:0007669"/>
    <property type="project" value="InterPro"/>
</dbReference>
<proteinExistence type="predicted"/>
<dbReference type="InterPro" id="IPR000415">
    <property type="entry name" value="Nitroreductase-like"/>
</dbReference>
<protein>
    <submittedName>
        <fullName evidence="2">Nitroreductase family protein</fullName>
    </submittedName>
</protein>
<dbReference type="CDD" id="cd02151">
    <property type="entry name" value="nitroreductase"/>
    <property type="match status" value="1"/>
</dbReference>
<name>A0A921MRS6_9BACT</name>
<dbReference type="InterPro" id="IPR050627">
    <property type="entry name" value="Nitroreductase/BluB"/>
</dbReference>
<organism evidence="2 3">
    <name type="scientific">Barnesiella viscericola</name>
    <dbReference type="NCBI Taxonomy" id="397865"/>
    <lineage>
        <taxon>Bacteria</taxon>
        <taxon>Pseudomonadati</taxon>
        <taxon>Bacteroidota</taxon>
        <taxon>Bacteroidia</taxon>
        <taxon>Bacteroidales</taxon>
        <taxon>Barnesiellaceae</taxon>
        <taxon>Barnesiella</taxon>
    </lineage>
</organism>
<dbReference type="AlphaFoldDB" id="A0A921MRS6"/>
<dbReference type="PANTHER" id="PTHR23026:SF117">
    <property type="entry name" value="NITROREDUCTASE"/>
    <property type="match status" value="1"/>
</dbReference>
<dbReference type="SUPFAM" id="SSF55469">
    <property type="entry name" value="FMN-dependent nitroreductase-like"/>
    <property type="match status" value="1"/>
</dbReference>
<reference evidence="2" key="1">
    <citation type="journal article" date="2021" name="PeerJ">
        <title>Extensive microbial diversity within the chicken gut microbiome revealed by metagenomics and culture.</title>
        <authorList>
            <person name="Gilroy R."/>
            <person name="Ravi A."/>
            <person name="Getino M."/>
            <person name="Pursley I."/>
            <person name="Horton D.L."/>
            <person name="Alikhan N.F."/>
            <person name="Baker D."/>
            <person name="Gharbi K."/>
            <person name="Hall N."/>
            <person name="Watson M."/>
            <person name="Adriaenssens E.M."/>
            <person name="Foster-Nyarko E."/>
            <person name="Jarju S."/>
            <person name="Secka A."/>
            <person name="Antonio M."/>
            <person name="Oren A."/>
            <person name="Chaudhuri R.R."/>
            <person name="La Ragione R."/>
            <person name="Hildebrand F."/>
            <person name="Pallen M.J."/>
        </authorList>
    </citation>
    <scope>NUCLEOTIDE SEQUENCE</scope>
    <source>
        <strain evidence="2">CHK121-7720</strain>
    </source>
</reference>
<dbReference type="Pfam" id="PF00881">
    <property type="entry name" value="Nitroreductase"/>
    <property type="match status" value="2"/>
</dbReference>
<dbReference type="Gene3D" id="3.40.109.10">
    <property type="entry name" value="NADH Oxidase"/>
    <property type="match status" value="1"/>
</dbReference>
<comment type="caution">
    <text evidence="2">The sequence shown here is derived from an EMBL/GenBank/DDBJ whole genome shotgun (WGS) entry which is preliminary data.</text>
</comment>
<dbReference type="PANTHER" id="PTHR23026">
    <property type="entry name" value="NADPH NITROREDUCTASE"/>
    <property type="match status" value="1"/>
</dbReference>
<dbReference type="RefSeq" id="WP_273305952.1">
    <property type="nucleotide sequence ID" value="NZ_DYUD01000017.1"/>
</dbReference>
<dbReference type="EMBL" id="DYUD01000017">
    <property type="protein sequence ID" value="HJG88931.1"/>
    <property type="molecule type" value="Genomic_DNA"/>
</dbReference>
<evidence type="ECO:0000313" key="3">
    <source>
        <dbReference type="Proteomes" id="UP000757103"/>
    </source>
</evidence>
<gene>
    <name evidence="2" type="ORF">K8U91_05590</name>
</gene>
<dbReference type="Proteomes" id="UP000757103">
    <property type="component" value="Unassembled WGS sequence"/>
</dbReference>
<dbReference type="InterPro" id="IPR029479">
    <property type="entry name" value="Nitroreductase"/>
</dbReference>
<feature type="domain" description="Nitroreductase" evidence="1">
    <location>
        <begin position="87"/>
        <end position="152"/>
    </location>
</feature>
<feature type="domain" description="Nitroreductase" evidence="1">
    <location>
        <begin position="10"/>
        <end position="74"/>
    </location>
</feature>
<accession>A0A921MRS6</accession>
<sequence>MNNLHDLLIHRRSIRKYTDQPLSPDSVKLILEAGLLAPSSKRCTPWEFIAVEDKEVLARLAACKTAGAKPIEGAALAIVVTADMTLTDTWVEDASIAAILMQLQAADLGLGSCWIQVRNRFGADDEPAEDIVREILGIPETMGVLCILSIGHKDEERKPFDEEKMMWEKVHIGKWE</sequence>
<reference evidence="2" key="2">
    <citation type="submission" date="2021-09" db="EMBL/GenBank/DDBJ databases">
        <authorList>
            <person name="Gilroy R."/>
        </authorList>
    </citation>
    <scope>NUCLEOTIDE SEQUENCE</scope>
    <source>
        <strain evidence="2">CHK121-7720</strain>
    </source>
</reference>
<evidence type="ECO:0000259" key="1">
    <source>
        <dbReference type="Pfam" id="PF00881"/>
    </source>
</evidence>